<organism evidence="2 3">
    <name type="scientific">Portunus trituberculatus</name>
    <name type="common">Swimming crab</name>
    <name type="synonym">Neptunus trituberculatus</name>
    <dbReference type="NCBI Taxonomy" id="210409"/>
    <lineage>
        <taxon>Eukaryota</taxon>
        <taxon>Metazoa</taxon>
        <taxon>Ecdysozoa</taxon>
        <taxon>Arthropoda</taxon>
        <taxon>Crustacea</taxon>
        <taxon>Multicrustacea</taxon>
        <taxon>Malacostraca</taxon>
        <taxon>Eumalacostraca</taxon>
        <taxon>Eucarida</taxon>
        <taxon>Decapoda</taxon>
        <taxon>Pleocyemata</taxon>
        <taxon>Brachyura</taxon>
        <taxon>Eubrachyura</taxon>
        <taxon>Portunoidea</taxon>
        <taxon>Portunidae</taxon>
        <taxon>Portuninae</taxon>
        <taxon>Portunus</taxon>
    </lineage>
</organism>
<name>A0A5B7IE79_PORTR</name>
<dbReference type="AlphaFoldDB" id="A0A5B7IE79"/>
<proteinExistence type="predicted"/>
<feature type="region of interest" description="Disordered" evidence="1">
    <location>
        <begin position="1"/>
        <end position="36"/>
    </location>
</feature>
<evidence type="ECO:0000256" key="1">
    <source>
        <dbReference type="SAM" id="MobiDB-lite"/>
    </source>
</evidence>
<reference evidence="2 3" key="1">
    <citation type="submission" date="2019-05" db="EMBL/GenBank/DDBJ databases">
        <title>Another draft genome of Portunus trituberculatus and its Hox gene families provides insights of decapod evolution.</title>
        <authorList>
            <person name="Jeong J.-H."/>
            <person name="Song I."/>
            <person name="Kim S."/>
            <person name="Choi T."/>
            <person name="Kim D."/>
            <person name="Ryu S."/>
            <person name="Kim W."/>
        </authorList>
    </citation>
    <scope>NUCLEOTIDE SEQUENCE [LARGE SCALE GENOMIC DNA]</scope>
    <source>
        <tissue evidence="2">Muscle</tissue>
    </source>
</reference>
<gene>
    <name evidence="2" type="ORF">E2C01_074410</name>
</gene>
<evidence type="ECO:0000313" key="3">
    <source>
        <dbReference type="Proteomes" id="UP000324222"/>
    </source>
</evidence>
<keyword evidence="3" id="KW-1185">Reference proteome</keyword>
<accession>A0A5B7IE79</accession>
<comment type="caution">
    <text evidence="2">The sequence shown here is derived from an EMBL/GenBank/DDBJ whole genome shotgun (WGS) entry which is preliminary data.</text>
</comment>
<evidence type="ECO:0000313" key="2">
    <source>
        <dbReference type="EMBL" id="MPC79857.1"/>
    </source>
</evidence>
<protein>
    <submittedName>
        <fullName evidence="2">Uncharacterized protein</fullName>
    </submittedName>
</protein>
<dbReference type="EMBL" id="VSRR010052284">
    <property type="protein sequence ID" value="MPC79857.1"/>
    <property type="molecule type" value="Genomic_DNA"/>
</dbReference>
<sequence length="69" mass="7349">MFGFMSPPLPPPPTSGSSAFTSPEFHPTRSLQPRSSGTCFLVSKARGASSSAVTEKLDEKNMICYLGEP</sequence>
<dbReference type="Proteomes" id="UP000324222">
    <property type="component" value="Unassembled WGS sequence"/>
</dbReference>